<feature type="transmembrane region" description="Helical" evidence="2">
    <location>
        <begin position="181"/>
        <end position="201"/>
    </location>
</feature>
<dbReference type="AlphaFoldDB" id="A0A6A5QKJ6"/>
<dbReference type="Proteomes" id="UP000800096">
    <property type="component" value="Unassembled WGS sequence"/>
</dbReference>
<dbReference type="EMBL" id="ML979137">
    <property type="protein sequence ID" value="KAF1914597.1"/>
    <property type="molecule type" value="Genomic_DNA"/>
</dbReference>
<evidence type="ECO:0000256" key="1">
    <source>
        <dbReference type="SAM" id="MobiDB-lite"/>
    </source>
</evidence>
<evidence type="ECO:0000313" key="3">
    <source>
        <dbReference type="EMBL" id="KAF1914597.1"/>
    </source>
</evidence>
<keyword evidence="4" id="KW-1185">Reference proteome</keyword>
<protein>
    <submittedName>
        <fullName evidence="3">Uncharacterized protein</fullName>
    </submittedName>
</protein>
<accession>A0A6A5QKJ6</accession>
<organism evidence="3 4">
    <name type="scientific">Ampelomyces quisqualis</name>
    <name type="common">Powdery mildew agent</name>
    <dbReference type="NCBI Taxonomy" id="50730"/>
    <lineage>
        <taxon>Eukaryota</taxon>
        <taxon>Fungi</taxon>
        <taxon>Dikarya</taxon>
        <taxon>Ascomycota</taxon>
        <taxon>Pezizomycotina</taxon>
        <taxon>Dothideomycetes</taxon>
        <taxon>Pleosporomycetidae</taxon>
        <taxon>Pleosporales</taxon>
        <taxon>Pleosporineae</taxon>
        <taxon>Phaeosphaeriaceae</taxon>
        <taxon>Ampelomyces</taxon>
    </lineage>
</organism>
<evidence type="ECO:0000256" key="2">
    <source>
        <dbReference type="SAM" id="Phobius"/>
    </source>
</evidence>
<feature type="region of interest" description="Disordered" evidence="1">
    <location>
        <begin position="1"/>
        <end position="27"/>
    </location>
</feature>
<keyword evidence="2" id="KW-1133">Transmembrane helix</keyword>
<keyword evidence="2" id="KW-0472">Membrane</keyword>
<sequence>MAETSSLTAVDMTASPIGNDHTAASPRTGQHVVGHTVFTSVETSIPVKKTLSNAAAGSKKDEAHRKDPVIGKYQAFSLTFIGPAPVSNTLASNIPRSTGPATTSPTRPAPVRQSYAIRQHPEFNLDELRSIFPSDLPPRPQPKRKLLPRMFRSRAGSNEDIEFGSPVSSPESFWAFMVKDWHFWLAALLWVVCIGLAGIVYQGVMGQGEMPMDGTDPMGDHGGSQQGL</sequence>
<proteinExistence type="predicted"/>
<evidence type="ECO:0000313" key="4">
    <source>
        <dbReference type="Proteomes" id="UP000800096"/>
    </source>
</evidence>
<gene>
    <name evidence="3" type="ORF">BDU57DRAFT_540512</name>
</gene>
<name>A0A6A5QKJ6_AMPQU</name>
<keyword evidence="2" id="KW-0812">Transmembrane</keyword>
<reference evidence="3" key="1">
    <citation type="journal article" date="2020" name="Stud. Mycol.">
        <title>101 Dothideomycetes genomes: a test case for predicting lifestyles and emergence of pathogens.</title>
        <authorList>
            <person name="Haridas S."/>
            <person name="Albert R."/>
            <person name="Binder M."/>
            <person name="Bloem J."/>
            <person name="Labutti K."/>
            <person name="Salamov A."/>
            <person name="Andreopoulos B."/>
            <person name="Baker S."/>
            <person name="Barry K."/>
            <person name="Bills G."/>
            <person name="Bluhm B."/>
            <person name="Cannon C."/>
            <person name="Castanera R."/>
            <person name="Culley D."/>
            <person name="Daum C."/>
            <person name="Ezra D."/>
            <person name="Gonzalez J."/>
            <person name="Henrissat B."/>
            <person name="Kuo A."/>
            <person name="Liang C."/>
            <person name="Lipzen A."/>
            <person name="Lutzoni F."/>
            <person name="Magnuson J."/>
            <person name="Mondo S."/>
            <person name="Nolan M."/>
            <person name="Ohm R."/>
            <person name="Pangilinan J."/>
            <person name="Park H.-J."/>
            <person name="Ramirez L."/>
            <person name="Alfaro M."/>
            <person name="Sun H."/>
            <person name="Tritt A."/>
            <person name="Yoshinaga Y."/>
            <person name="Zwiers L.-H."/>
            <person name="Turgeon B."/>
            <person name="Goodwin S."/>
            <person name="Spatafora J."/>
            <person name="Crous P."/>
            <person name="Grigoriev I."/>
        </authorList>
    </citation>
    <scope>NUCLEOTIDE SEQUENCE</scope>
    <source>
        <strain evidence="3">HMLAC05119</strain>
    </source>
</reference>